<protein>
    <submittedName>
        <fullName evidence="2">Uncharacterized protein</fullName>
    </submittedName>
</protein>
<proteinExistence type="predicted"/>
<dbReference type="EMBL" id="QQAZ01000002">
    <property type="protein sequence ID" value="RDI54086.1"/>
    <property type="molecule type" value="Genomic_DNA"/>
</dbReference>
<evidence type="ECO:0000313" key="2">
    <source>
        <dbReference type="EMBL" id="RDI54086.1"/>
    </source>
</evidence>
<keyword evidence="1" id="KW-1133">Transmembrane helix</keyword>
<keyword evidence="1" id="KW-0472">Membrane</keyword>
<keyword evidence="1" id="KW-0812">Transmembrane</keyword>
<evidence type="ECO:0000256" key="1">
    <source>
        <dbReference type="SAM" id="Phobius"/>
    </source>
</evidence>
<dbReference type="Proteomes" id="UP000255355">
    <property type="component" value="Unassembled WGS sequence"/>
</dbReference>
<dbReference type="AlphaFoldDB" id="A0A370HAX7"/>
<evidence type="ECO:0000313" key="3">
    <source>
        <dbReference type="Proteomes" id="UP000255355"/>
    </source>
</evidence>
<feature type="transmembrane region" description="Helical" evidence="1">
    <location>
        <begin position="20"/>
        <end position="49"/>
    </location>
</feature>
<comment type="caution">
    <text evidence="2">The sequence shown here is derived from an EMBL/GenBank/DDBJ whole genome shotgun (WGS) entry which is preliminary data.</text>
</comment>
<name>A0A370HAX7_9NOCA</name>
<reference evidence="2 3" key="1">
    <citation type="submission" date="2018-07" db="EMBL/GenBank/DDBJ databases">
        <title>Genomic Encyclopedia of Type Strains, Phase IV (KMG-IV): sequencing the most valuable type-strain genomes for metagenomic binning, comparative biology and taxonomic classification.</title>
        <authorList>
            <person name="Goeker M."/>
        </authorList>
    </citation>
    <scope>NUCLEOTIDE SEQUENCE [LARGE SCALE GENOMIC DNA]</scope>
    <source>
        <strain evidence="2 3">DSM 44952</strain>
    </source>
</reference>
<gene>
    <name evidence="2" type="ORF">DFR68_102209</name>
</gene>
<sequence>MSPKAAVWQGGSYSSPESRVVAAASTTTPTTVIVAALIAGAAVIAAAFFRPGTSDDADGAVSVAVRERRSATRRIRLPRWADRR</sequence>
<organism evidence="2 3">
    <name type="scientific">Nocardia mexicana</name>
    <dbReference type="NCBI Taxonomy" id="279262"/>
    <lineage>
        <taxon>Bacteria</taxon>
        <taxon>Bacillati</taxon>
        <taxon>Actinomycetota</taxon>
        <taxon>Actinomycetes</taxon>
        <taxon>Mycobacteriales</taxon>
        <taxon>Nocardiaceae</taxon>
        <taxon>Nocardia</taxon>
    </lineage>
</organism>
<keyword evidence="3" id="KW-1185">Reference proteome</keyword>
<accession>A0A370HAX7</accession>